<proteinExistence type="inferred from homology"/>
<dbReference type="EMBL" id="JAHYIQ010000032">
    <property type="protein sequence ID" value="KAK1120185.1"/>
    <property type="molecule type" value="Genomic_DNA"/>
</dbReference>
<feature type="transmembrane region" description="Helical" evidence="2">
    <location>
        <begin position="40"/>
        <end position="64"/>
    </location>
</feature>
<dbReference type="PANTHER" id="PTHR31102">
    <property type="match status" value="1"/>
</dbReference>
<reference evidence="3" key="1">
    <citation type="submission" date="2021-10" db="EMBL/GenBank/DDBJ databases">
        <title>Melipona bicolor Genome sequencing and assembly.</title>
        <authorList>
            <person name="Araujo N.S."/>
            <person name="Arias M.C."/>
        </authorList>
    </citation>
    <scope>NUCLEOTIDE SEQUENCE</scope>
    <source>
        <strain evidence="3">USP_2M_L1-L4_2017</strain>
        <tissue evidence="3">Whole body</tissue>
    </source>
</reference>
<sequence length="120" mass="13598">MLHKNNGIPTLIIAVSGIDDAASVAIHGIVQSIMFSDDALWYQILQGPISIVGGLGFGILWGWLAKYIPEKGDVSTPVFSHDRFYDIFVPPYLIKYWTIEKVRARFSQVFHFHMNHPILQ</sequence>
<protein>
    <submittedName>
        <fullName evidence="3">Uncharacterized protein</fullName>
    </submittedName>
</protein>
<comment type="caution">
    <text evidence="3">The sequence shown here is derived from an EMBL/GenBank/DDBJ whole genome shotgun (WGS) entry which is preliminary data.</text>
</comment>
<keyword evidence="4" id="KW-1185">Reference proteome</keyword>
<dbReference type="InterPro" id="IPR051843">
    <property type="entry name" value="CPA1_transporter"/>
</dbReference>
<evidence type="ECO:0000256" key="2">
    <source>
        <dbReference type="SAM" id="Phobius"/>
    </source>
</evidence>
<dbReference type="AlphaFoldDB" id="A0AA40KH79"/>
<evidence type="ECO:0000313" key="3">
    <source>
        <dbReference type="EMBL" id="KAK1120185.1"/>
    </source>
</evidence>
<accession>A0AA40KH79</accession>
<dbReference type="PANTHER" id="PTHR31102:SF1">
    <property type="entry name" value="CATION_H+ EXCHANGER DOMAIN-CONTAINING PROTEIN"/>
    <property type="match status" value="1"/>
</dbReference>
<evidence type="ECO:0000313" key="4">
    <source>
        <dbReference type="Proteomes" id="UP001177670"/>
    </source>
</evidence>
<keyword evidence="2" id="KW-0812">Transmembrane</keyword>
<dbReference type="Proteomes" id="UP001177670">
    <property type="component" value="Unassembled WGS sequence"/>
</dbReference>
<keyword evidence="2" id="KW-0472">Membrane</keyword>
<evidence type="ECO:0000256" key="1">
    <source>
        <dbReference type="ARBA" id="ARBA00007367"/>
    </source>
</evidence>
<comment type="similarity">
    <text evidence="1">Belongs to the monovalent cation:proton antiporter 1 (CPA1) transporter (TC 2.A.36) family.</text>
</comment>
<name>A0AA40KH79_9HYME</name>
<dbReference type="GO" id="GO:0098662">
    <property type="term" value="P:inorganic cation transmembrane transport"/>
    <property type="evidence" value="ECO:0007669"/>
    <property type="project" value="TreeGrafter"/>
</dbReference>
<gene>
    <name evidence="3" type="ORF">K0M31_012556</name>
</gene>
<organism evidence="3 4">
    <name type="scientific">Melipona bicolor</name>
    <dbReference type="NCBI Taxonomy" id="60889"/>
    <lineage>
        <taxon>Eukaryota</taxon>
        <taxon>Metazoa</taxon>
        <taxon>Ecdysozoa</taxon>
        <taxon>Arthropoda</taxon>
        <taxon>Hexapoda</taxon>
        <taxon>Insecta</taxon>
        <taxon>Pterygota</taxon>
        <taxon>Neoptera</taxon>
        <taxon>Endopterygota</taxon>
        <taxon>Hymenoptera</taxon>
        <taxon>Apocrita</taxon>
        <taxon>Aculeata</taxon>
        <taxon>Apoidea</taxon>
        <taxon>Anthophila</taxon>
        <taxon>Apidae</taxon>
        <taxon>Melipona</taxon>
    </lineage>
</organism>
<keyword evidence="2" id="KW-1133">Transmembrane helix</keyword>